<feature type="compositionally biased region" description="Low complexity" evidence="5">
    <location>
        <begin position="999"/>
        <end position="1013"/>
    </location>
</feature>
<reference evidence="9" key="1">
    <citation type="submission" date="2013-04" db="EMBL/GenBank/DDBJ databases">
        <title>The Genome Sequence of Fonticula alba ATCC 38817.</title>
        <authorList>
            <consortium name="The Broad Institute Genomics Platform"/>
            <person name="Russ C."/>
            <person name="Cuomo C."/>
            <person name="Burger G."/>
            <person name="Gray M.W."/>
            <person name="Holland P.W.H."/>
            <person name="King N."/>
            <person name="Lang F.B.F."/>
            <person name="Roger A.J."/>
            <person name="Ruiz-Trillo I."/>
            <person name="Brown M."/>
            <person name="Walker B."/>
            <person name="Young S."/>
            <person name="Zeng Q."/>
            <person name="Gargeya S."/>
            <person name="Fitzgerald M."/>
            <person name="Haas B."/>
            <person name="Abouelleil A."/>
            <person name="Allen A.W."/>
            <person name="Alvarado L."/>
            <person name="Arachchi H.M."/>
            <person name="Berlin A.M."/>
            <person name="Chapman S.B."/>
            <person name="Gainer-Dewar J."/>
            <person name="Goldberg J."/>
            <person name="Griggs A."/>
            <person name="Gujja S."/>
            <person name="Hansen M."/>
            <person name="Howarth C."/>
            <person name="Imamovic A."/>
            <person name="Ireland A."/>
            <person name="Larimer J."/>
            <person name="McCowan C."/>
            <person name="Murphy C."/>
            <person name="Pearson M."/>
            <person name="Poon T.W."/>
            <person name="Priest M."/>
            <person name="Roberts A."/>
            <person name="Saif S."/>
            <person name="Shea T."/>
            <person name="Sisk P."/>
            <person name="Sykes S."/>
            <person name="Wortman J."/>
            <person name="Nusbaum C."/>
            <person name="Birren B."/>
        </authorList>
    </citation>
    <scope>NUCLEOTIDE SEQUENCE [LARGE SCALE GENOMIC DNA]</scope>
    <source>
        <strain evidence="9">ATCC 38817</strain>
    </source>
</reference>
<feature type="compositionally biased region" description="Low complexity" evidence="5">
    <location>
        <begin position="869"/>
        <end position="881"/>
    </location>
</feature>
<dbReference type="GO" id="GO:0035556">
    <property type="term" value="P:intracellular signal transduction"/>
    <property type="evidence" value="ECO:0007669"/>
    <property type="project" value="InterPro"/>
</dbReference>
<dbReference type="PANTHER" id="PTHR46006">
    <property type="entry name" value="RHO GUANINE NUCLEOTIDE EXCHANGE FACTOR AT 64C, ISOFORM A"/>
    <property type="match status" value="1"/>
</dbReference>
<dbReference type="InterPro" id="IPR035899">
    <property type="entry name" value="DBL_dom_sf"/>
</dbReference>
<dbReference type="SMART" id="SM00325">
    <property type="entry name" value="RhoGEF"/>
    <property type="match status" value="1"/>
</dbReference>
<evidence type="ECO:0000256" key="5">
    <source>
        <dbReference type="SAM" id="MobiDB-lite"/>
    </source>
</evidence>
<evidence type="ECO:0000313" key="9">
    <source>
        <dbReference type="EMBL" id="KCV71332.1"/>
    </source>
</evidence>
<dbReference type="Pfam" id="PF00787">
    <property type="entry name" value="PX"/>
    <property type="match status" value="1"/>
</dbReference>
<dbReference type="PANTHER" id="PTHR46006:SF6">
    <property type="entry name" value="INTERSECTIN-2 ISOFORM X1"/>
    <property type="match status" value="1"/>
</dbReference>
<dbReference type="Proteomes" id="UP000030693">
    <property type="component" value="Unassembled WGS sequence"/>
</dbReference>
<dbReference type="GO" id="GO:0035091">
    <property type="term" value="F:phosphatidylinositol binding"/>
    <property type="evidence" value="ECO:0007669"/>
    <property type="project" value="InterPro"/>
</dbReference>
<dbReference type="RefSeq" id="XP_009494455.1">
    <property type="nucleotide sequence ID" value="XM_009496180.1"/>
</dbReference>
<dbReference type="SUPFAM" id="SSF64268">
    <property type="entry name" value="PX domain"/>
    <property type="match status" value="1"/>
</dbReference>
<comment type="subcellular location">
    <subcellularLocation>
        <location evidence="1">Cytoplasm</location>
    </subcellularLocation>
</comment>
<evidence type="ECO:0000259" key="7">
    <source>
        <dbReference type="PROSITE" id="PS50010"/>
    </source>
</evidence>
<feature type="region of interest" description="Disordered" evidence="5">
    <location>
        <begin position="1362"/>
        <end position="1390"/>
    </location>
</feature>
<feature type="region of interest" description="Disordered" evidence="5">
    <location>
        <begin position="789"/>
        <end position="834"/>
    </location>
</feature>
<dbReference type="STRING" id="691883.A0A058ZD16"/>
<dbReference type="Pfam" id="PF00621">
    <property type="entry name" value="RhoGEF"/>
    <property type="match status" value="1"/>
</dbReference>
<dbReference type="InterPro" id="IPR001683">
    <property type="entry name" value="PX_dom"/>
</dbReference>
<feature type="compositionally biased region" description="Low complexity" evidence="5">
    <location>
        <begin position="1037"/>
        <end position="1053"/>
    </location>
</feature>
<evidence type="ECO:0000313" key="10">
    <source>
        <dbReference type="Proteomes" id="UP000030693"/>
    </source>
</evidence>
<sequence length="1407" mass="144994">MSVLFETRARWGFEPERPTELRLNAGDVVYVLDASTGGEWWKGLVADPKRPGIPESLDNLDQPIGWFPSTYVDLKPAQRAAEANPELGIVLPPPVPDDDASSIASSEHTAQAGEGTADPPESAVLAVKLKPVAPATSAAAAPASSEPAALVKALTPAAARDVPAATAAAAAAAAAPSSSASDLPGLAVIAPTADASTADVPTADAPAADAPVADAPAIDAPAAGGVVIVPEDTSEPFLPPISSTQNRAWYTLYKHREGQKEQSFQSPGAAAAAACAAVSRDSTVLSKADLDKMSQSSVQTRRSIRHSVTAGGSLSAGSGAGLAVSLAGDGGSSGTAPPSRSNSNNHRATISGPIVGTPSSPSTPVMMMATQSQMPPPVVKWVNFAGPDIVAKVDDRGRKRQEAIFELIETESTYINDITFIVNQYLTPLRTRKIIPPKAITALFSNIEMLLPVNIELLRHLTERQSINPIVENVGDIFLHVADWLKMYNAYCSNHPYSLIEYERLKSRPFRAFCQEVKALPESRHMDLCSFLIKPVQRICKYPLLIREIIRHTPADHPDHPNLERAFQKIETVVTIVNEATRQAEGVHKMLYLRSRINKLADILTPTRRFIAEETIALLKAPPTDPPTGSGPVFDKRLYLFNDLALLIHVTGSSGIGASPSGDEQLRLLARVPLECASVVACPVSDQGLQLVHAAHAVYYIMFTRAPICARVLPEMIRLAEEEVERSAFEREAGFASLDDGEDETFDEDLVSEGGSDVVDLDQESNARAAAAAAAAAAAVAATSLVATAESPDAPGPAPVASPVLSTRTPSHSSVQSATSSFQTADAGSASDDVPEFLKVRSQLRRSVYSATGPDTAADMPTSGPPPLAANLTASTSSAEEPAPPPDATAAKATDRPAPPSIEATASTAAGTSPSSMSPSSSPSSPPPALASPRTQSGWWSSFKSMFNSSETIPTDEAAAAAADAKRAKKQEKLDKKSGKKRRSGVPAISDPLPAGAQTPVPATPTSAEAPAPGSGKAGDAPVAASDVGVKAEAASAATAAAPATRSSTAPVAVKSTGAPGPGDGLATGIGAMATMEPRAKPVGGPPADAAAAAAGRRPVSEMIAAVNRRASISESSGPAAGLQRNESYRRSMMASSGGTAGGVTAASSGGASRAAAGGTPAAAAATVSDKTITSLVATVAEGDMADNLDTYILSVNVTHEDGSKNTLSVNKLYRDFYALHVALVTSFPSEAGRVSSSRTGRTLPDLPTRPATLIDSQESFSDVIGPRTRKPSMIGGDGAAGSDGAAARPAITHHQRLAHRRLARDLNRYMQVVLGHPATVSLSAPVRTFLLTQSGAVTPGGVGRAGASAAVGASSAVATAASRAPSSPLDDGAPQRPRASSPPAEVASVVAPGSIRSNPFFAADRR</sequence>
<feature type="region of interest" description="Disordered" evidence="5">
    <location>
        <begin position="1037"/>
        <end position="1070"/>
    </location>
</feature>
<name>A0A058ZD16_FONAL</name>
<feature type="compositionally biased region" description="Polar residues" evidence="5">
    <location>
        <begin position="335"/>
        <end position="348"/>
    </location>
</feature>
<gene>
    <name evidence="9" type="ORF">H696_02277</name>
</gene>
<keyword evidence="10" id="KW-1185">Reference proteome</keyword>
<keyword evidence="3" id="KW-0963">Cytoplasm</keyword>
<dbReference type="InterPro" id="IPR001331">
    <property type="entry name" value="GDS_CDC24_CS"/>
</dbReference>
<feature type="domain" description="DH" evidence="7">
    <location>
        <begin position="399"/>
        <end position="580"/>
    </location>
</feature>
<feature type="region of interest" description="Disordered" evidence="5">
    <location>
        <begin position="87"/>
        <end position="119"/>
    </location>
</feature>
<dbReference type="InterPro" id="IPR036871">
    <property type="entry name" value="PX_dom_sf"/>
</dbReference>
<feature type="domain" description="SH3" evidence="6">
    <location>
        <begin position="2"/>
        <end position="77"/>
    </location>
</feature>
<dbReference type="OrthoDB" id="1716625at2759"/>
<dbReference type="SUPFAM" id="SSF48065">
    <property type="entry name" value="DBL homology domain (DH-domain)"/>
    <property type="match status" value="1"/>
</dbReference>
<dbReference type="SMART" id="SM00326">
    <property type="entry name" value="SH3"/>
    <property type="match status" value="1"/>
</dbReference>
<dbReference type="eggNOG" id="KOG4305">
    <property type="taxonomic scope" value="Eukaryota"/>
</dbReference>
<evidence type="ECO:0008006" key="11">
    <source>
        <dbReference type="Google" id="ProtNLM"/>
    </source>
</evidence>
<evidence type="ECO:0000256" key="1">
    <source>
        <dbReference type="ARBA" id="ARBA00004496"/>
    </source>
</evidence>
<feature type="compositionally biased region" description="Low complexity" evidence="5">
    <location>
        <begin position="1135"/>
        <end position="1157"/>
    </location>
</feature>
<organism evidence="9">
    <name type="scientific">Fonticula alba</name>
    <name type="common">Slime mold</name>
    <dbReference type="NCBI Taxonomy" id="691883"/>
    <lineage>
        <taxon>Eukaryota</taxon>
        <taxon>Rotosphaerida</taxon>
        <taxon>Fonticulaceae</taxon>
        <taxon>Fonticula</taxon>
    </lineage>
</organism>
<evidence type="ECO:0000256" key="2">
    <source>
        <dbReference type="ARBA" id="ARBA00022443"/>
    </source>
</evidence>
<evidence type="ECO:0000259" key="6">
    <source>
        <dbReference type="PROSITE" id="PS50002"/>
    </source>
</evidence>
<dbReference type="Pfam" id="PF07653">
    <property type="entry name" value="SH3_2"/>
    <property type="match status" value="1"/>
</dbReference>
<evidence type="ECO:0000256" key="4">
    <source>
        <dbReference type="PROSITE-ProRule" id="PRU00192"/>
    </source>
</evidence>
<feature type="region of interest" description="Disordered" evidence="5">
    <location>
        <begin position="291"/>
        <end position="312"/>
    </location>
</feature>
<accession>A0A058ZD16</accession>
<keyword evidence="2 4" id="KW-0728">SH3 domain</keyword>
<proteinExistence type="predicted"/>
<dbReference type="GO" id="GO:0035025">
    <property type="term" value="P:positive regulation of Rho protein signal transduction"/>
    <property type="evidence" value="ECO:0007669"/>
    <property type="project" value="TreeGrafter"/>
</dbReference>
<feature type="compositionally biased region" description="Low complexity" evidence="5">
    <location>
        <begin position="904"/>
        <end position="923"/>
    </location>
</feature>
<dbReference type="Gene3D" id="2.30.30.40">
    <property type="entry name" value="SH3 Domains"/>
    <property type="match status" value="1"/>
</dbReference>
<dbReference type="Gene3D" id="3.30.1520.10">
    <property type="entry name" value="Phox-like domain"/>
    <property type="match status" value="1"/>
</dbReference>
<dbReference type="PROSITE" id="PS50010">
    <property type="entry name" value="DH_2"/>
    <property type="match status" value="1"/>
</dbReference>
<feature type="compositionally biased region" description="Polar residues" evidence="5">
    <location>
        <begin position="804"/>
        <end position="826"/>
    </location>
</feature>
<feature type="region of interest" description="Disordered" evidence="5">
    <location>
        <begin position="328"/>
        <end position="362"/>
    </location>
</feature>
<dbReference type="PROSITE" id="PS50195">
    <property type="entry name" value="PX"/>
    <property type="match status" value="1"/>
</dbReference>
<dbReference type="GO" id="GO:0005085">
    <property type="term" value="F:guanyl-nucleotide exchange factor activity"/>
    <property type="evidence" value="ECO:0007669"/>
    <property type="project" value="InterPro"/>
</dbReference>
<feature type="region of interest" description="Disordered" evidence="5">
    <location>
        <begin position="852"/>
        <end position="941"/>
    </location>
</feature>
<dbReference type="InterPro" id="IPR000219">
    <property type="entry name" value="DH_dom"/>
</dbReference>
<dbReference type="InterPro" id="IPR001452">
    <property type="entry name" value="SH3_domain"/>
</dbReference>
<evidence type="ECO:0000256" key="3">
    <source>
        <dbReference type="ARBA" id="ARBA00022490"/>
    </source>
</evidence>
<dbReference type="SUPFAM" id="SSF50044">
    <property type="entry name" value="SH3-domain"/>
    <property type="match status" value="1"/>
</dbReference>
<dbReference type="CDD" id="cd00160">
    <property type="entry name" value="RhoGEF"/>
    <property type="match status" value="1"/>
</dbReference>
<feature type="region of interest" description="Disordered" evidence="5">
    <location>
        <begin position="956"/>
        <end position="1024"/>
    </location>
</feature>
<feature type="region of interest" description="Disordered" evidence="5">
    <location>
        <begin position="1132"/>
        <end position="1157"/>
    </location>
</feature>
<dbReference type="InterPro" id="IPR036028">
    <property type="entry name" value="SH3-like_dom_sf"/>
</dbReference>
<dbReference type="PROSITE" id="PS50002">
    <property type="entry name" value="SH3"/>
    <property type="match status" value="1"/>
</dbReference>
<dbReference type="PROSITE" id="PS00741">
    <property type="entry name" value="DH_1"/>
    <property type="match status" value="1"/>
</dbReference>
<feature type="domain" description="PX" evidence="8">
    <location>
        <begin position="1170"/>
        <end position="1338"/>
    </location>
</feature>
<dbReference type="EMBL" id="KB932203">
    <property type="protein sequence ID" value="KCV71332.1"/>
    <property type="molecule type" value="Genomic_DNA"/>
</dbReference>
<dbReference type="GO" id="GO:0005737">
    <property type="term" value="C:cytoplasm"/>
    <property type="evidence" value="ECO:0007669"/>
    <property type="project" value="UniProtKB-SubCell"/>
</dbReference>
<feature type="compositionally biased region" description="Low complexity" evidence="5">
    <location>
        <begin position="1362"/>
        <end position="1385"/>
    </location>
</feature>
<dbReference type="GeneID" id="20527002"/>
<dbReference type="InterPro" id="IPR051480">
    <property type="entry name" value="Endocytic_GEF_Adapter"/>
</dbReference>
<evidence type="ECO:0000259" key="8">
    <source>
        <dbReference type="PROSITE" id="PS50195"/>
    </source>
</evidence>
<protein>
    <recommendedName>
        <fullName evidence="11">DH domain-containing protein</fullName>
    </recommendedName>
</protein>
<dbReference type="Gene3D" id="1.20.900.10">
    <property type="entry name" value="Dbl homology (DH) domain"/>
    <property type="match status" value="1"/>
</dbReference>